<protein>
    <submittedName>
        <fullName evidence="1">Uncharacterized protein</fullName>
    </submittedName>
</protein>
<dbReference type="EMBL" id="GGEC01068252">
    <property type="protein sequence ID" value="MBX48736.1"/>
    <property type="molecule type" value="Transcribed_RNA"/>
</dbReference>
<sequence length="27" mass="3168">MDKIKAFCIIINQRLIAVYKRAMNINS</sequence>
<reference evidence="1" key="1">
    <citation type="submission" date="2018-02" db="EMBL/GenBank/DDBJ databases">
        <title>Rhizophora mucronata_Transcriptome.</title>
        <authorList>
            <person name="Meera S.P."/>
            <person name="Sreeshan A."/>
            <person name="Augustine A."/>
        </authorList>
    </citation>
    <scope>NUCLEOTIDE SEQUENCE</scope>
    <source>
        <tissue evidence="1">Leaf</tissue>
    </source>
</reference>
<proteinExistence type="predicted"/>
<accession>A0A2P2P1Q8</accession>
<evidence type="ECO:0000313" key="1">
    <source>
        <dbReference type="EMBL" id="MBX48736.1"/>
    </source>
</evidence>
<dbReference type="AlphaFoldDB" id="A0A2P2P1Q8"/>
<name>A0A2P2P1Q8_RHIMU</name>
<organism evidence="1">
    <name type="scientific">Rhizophora mucronata</name>
    <name type="common">Asiatic mangrove</name>
    <dbReference type="NCBI Taxonomy" id="61149"/>
    <lineage>
        <taxon>Eukaryota</taxon>
        <taxon>Viridiplantae</taxon>
        <taxon>Streptophyta</taxon>
        <taxon>Embryophyta</taxon>
        <taxon>Tracheophyta</taxon>
        <taxon>Spermatophyta</taxon>
        <taxon>Magnoliopsida</taxon>
        <taxon>eudicotyledons</taxon>
        <taxon>Gunneridae</taxon>
        <taxon>Pentapetalae</taxon>
        <taxon>rosids</taxon>
        <taxon>fabids</taxon>
        <taxon>Malpighiales</taxon>
        <taxon>Rhizophoraceae</taxon>
        <taxon>Rhizophora</taxon>
    </lineage>
</organism>